<dbReference type="EMBL" id="CM001370">
    <property type="protein sequence ID" value="EHJ45933.1"/>
    <property type="molecule type" value="Genomic_DNA"/>
</dbReference>
<dbReference type="AlphaFoldDB" id="G7QED7"/>
<evidence type="ECO:0000256" key="1">
    <source>
        <dbReference type="SAM" id="SignalP"/>
    </source>
</evidence>
<feature type="signal peptide" evidence="1">
    <location>
        <begin position="1"/>
        <end position="32"/>
    </location>
</feature>
<evidence type="ECO:0000313" key="2">
    <source>
        <dbReference type="EMBL" id="EHJ45933.1"/>
    </source>
</evidence>
<keyword evidence="2" id="KW-0614">Plasmid</keyword>
<sequence>MFKHITRRMSVGLAAALVVGSLALVDAGTARAQATGPNQAATQTAAPGMYGQPGSYGNGYGSPCPWFAGPGYAQAGQPGYRQAANRYANAPRSYYGNYRYSGRSYGYPCW</sequence>
<name>G7QED7_9BACT</name>
<evidence type="ECO:0000313" key="3">
    <source>
        <dbReference type="Proteomes" id="UP000004662"/>
    </source>
</evidence>
<dbReference type="Proteomes" id="UP000004662">
    <property type="component" value="Plasmid pFW10102"/>
</dbReference>
<gene>
    <name evidence="2" type="ORF">DFW101_3748</name>
</gene>
<reference evidence="3" key="1">
    <citation type="journal article" date="2015" name="Genome Announc.">
        <title>High-Quality Draft Genome Sequence of Desulfovibrio carbinoliphilus FW-101-2B, an Organic Acid-Oxidizing Sulfate-Reducing Bacterium Isolated from Uranium(VI)-Contaminated Groundwater.</title>
        <authorList>
            <person name="Ramsay B.D."/>
            <person name="Hwang C."/>
            <person name="Woo H.L."/>
            <person name="Carroll S.L."/>
            <person name="Lucas S."/>
            <person name="Han J."/>
            <person name="Lapidus A.L."/>
            <person name="Cheng J.F."/>
            <person name="Goodwin L.A."/>
            <person name="Pitluck S."/>
            <person name="Peters L."/>
            <person name="Chertkov O."/>
            <person name="Held B."/>
            <person name="Detter J.C."/>
            <person name="Han C.S."/>
            <person name="Tapia R."/>
            <person name="Land M.L."/>
            <person name="Hauser L.J."/>
            <person name="Kyrpides N.C."/>
            <person name="Ivanova N.N."/>
            <person name="Mikhailova N."/>
            <person name="Pagani I."/>
            <person name="Woyke T."/>
            <person name="Arkin A.P."/>
            <person name="Dehal P."/>
            <person name="Chivian D."/>
            <person name="Criddle C.S."/>
            <person name="Wu W."/>
            <person name="Chakraborty R."/>
            <person name="Hazen T.C."/>
            <person name="Fields M.W."/>
        </authorList>
    </citation>
    <scope>NUCLEOTIDE SEQUENCE [LARGE SCALE GENOMIC DNA]</scope>
    <source>
        <strain evidence="3">FW-101-2B</strain>
    </source>
</reference>
<accession>G7QED7</accession>
<dbReference type="OrthoDB" id="9853083at2"/>
<keyword evidence="3" id="KW-1185">Reference proteome</keyword>
<feature type="chain" id="PRO_5003503607" evidence="1">
    <location>
        <begin position="33"/>
        <end position="110"/>
    </location>
</feature>
<dbReference type="HOGENOM" id="CLU_2166930_0_0_7"/>
<organism evidence="2 3">
    <name type="scientific">Solidesulfovibrio carbinoliphilus subsp. oakridgensis</name>
    <dbReference type="NCBI Taxonomy" id="694327"/>
    <lineage>
        <taxon>Bacteria</taxon>
        <taxon>Pseudomonadati</taxon>
        <taxon>Thermodesulfobacteriota</taxon>
        <taxon>Desulfovibrionia</taxon>
        <taxon>Desulfovibrionales</taxon>
        <taxon>Desulfovibrionaceae</taxon>
        <taxon>Solidesulfovibrio</taxon>
    </lineage>
</organism>
<proteinExistence type="predicted"/>
<geneLocation type="plasmid" evidence="2 3">
    <name>pFW10102</name>
</geneLocation>
<keyword evidence="1" id="KW-0732">Signal</keyword>
<protein>
    <submittedName>
        <fullName evidence="2">Uncharacterized protein</fullName>
    </submittedName>
</protein>